<sequence length="80" mass="8579">MTTWLTNMMCLKRGAVQCAAGRWETVGDTVYVSCPVCAKLMTLGGYGVRHDGVVESMVPCQANCGFAAFLTLEGWTPASK</sequence>
<comment type="caution">
    <text evidence="1">The sequence shown here is derived from an EMBL/GenBank/DDBJ whole genome shotgun (WGS) entry which is preliminary data.</text>
</comment>
<reference evidence="1" key="1">
    <citation type="journal article" date="2014" name="Front. Microbiol.">
        <title>High frequency of phylogenetically diverse reductive dehalogenase-homologous genes in deep subseafloor sedimentary metagenomes.</title>
        <authorList>
            <person name="Kawai M."/>
            <person name="Futagami T."/>
            <person name="Toyoda A."/>
            <person name="Takaki Y."/>
            <person name="Nishi S."/>
            <person name="Hori S."/>
            <person name="Arai W."/>
            <person name="Tsubouchi T."/>
            <person name="Morono Y."/>
            <person name="Uchiyama I."/>
            <person name="Ito T."/>
            <person name="Fujiyama A."/>
            <person name="Inagaki F."/>
            <person name="Takami H."/>
        </authorList>
    </citation>
    <scope>NUCLEOTIDE SEQUENCE</scope>
    <source>
        <strain evidence="1">Expedition CK06-06</strain>
    </source>
</reference>
<protein>
    <submittedName>
        <fullName evidence="1">Uncharacterized protein</fullName>
    </submittedName>
</protein>
<dbReference type="EMBL" id="BARS01018257">
    <property type="protein sequence ID" value="GAF92427.1"/>
    <property type="molecule type" value="Genomic_DNA"/>
</dbReference>
<organism evidence="1">
    <name type="scientific">marine sediment metagenome</name>
    <dbReference type="NCBI Taxonomy" id="412755"/>
    <lineage>
        <taxon>unclassified sequences</taxon>
        <taxon>metagenomes</taxon>
        <taxon>ecological metagenomes</taxon>
    </lineage>
</organism>
<gene>
    <name evidence="1" type="ORF">S01H1_29725</name>
</gene>
<evidence type="ECO:0000313" key="1">
    <source>
        <dbReference type="EMBL" id="GAF92427.1"/>
    </source>
</evidence>
<accession>X0TWB0</accession>
<name>X0TWB0_9ZZZZ</name>
<proteinExistence type="predicted"/>
<dbReference type="AlphaFoldDB" id="X0TWB0"/>